<dbReference type="EMBL" id="JYDS01000155">
    <property type="protein sequence ID" value="KRZ23049.1"/>
    <property type="molecule type" value="Genomic_DNA"/>
</dbReference>
<name>A0A0V1IK31_TRIPS</name>
<dbReference type="InterPro" id="IPR019775">
    <property type="entry name" value="WD40_repeat_CS"/>
</dbReference>
<keyword evidence="11" id="KW-1185">Reference proteome</keyword>
<keyword evidence="5" id="KW-0677">Repeat</keyword>
<keyword evidence="9" id="KW-0472">Membrane</keyword>
<evidence type="ECO:0000256" key="4">
    <source>
        <dbReference type="ARBA" id="ARBA00022574"/>
    </source>
</evidence>
<evidence type="ECO:0000313" key="11">
    <source>
        <dbReference type="Proteomes" id="UP000054805"/>
    </source>
</evidence>
<keyword evidence="6" id="KW-0539">Nucleus</keyword>
<feature type="region of interest" description="Disordered" evidence="8">
    <location>
        <begin position="1001"/>
        <end position="1034"/>
    </location>
</feature>
<dbReference type="Proteomes" id="UP000054805">
    <property type="component" value="Unassembled WGS sequence"/>
</dbReference>
<dbReference type="Pfam" id="PF00400">
    <property type="entry name" value="WD40"/>
    <property type="match status" value="6"/>
</dbReference>
<keyword evidence="4" id="KW-0853">WD repeat</keyword>
<evidence type="ECO:0000256" key="8">
    <source>
        <dbReference type="SAM" id="MobiDB-lite"/>
    </source>
</evidence>
<accession>A0A0V1IK31</accession>
<dbReference type="InterPro" id="IPR001680">
    <property type="entry name" value="WD40_rpt"/>
</dbReference>
<dbReference type="PROSITE" id="PS00678">
    <property type="entry name" value="WD_REPEATS_1"/>
    <property type="match status" value="1"/>
</dbReference>
<sequence>LAGWISGICIVLKRINKFLPKSKQNITLIIIMSDRELEAPDCDRVFVFHRSRLYELFGQIEKEFEALYVENLSSAGSWLVSWSVVVELFLQKMFQISKDELKMSLIDFNAPSMVHTKVEALTDRLAEGGMPLEKAAEIFAITNEAVAGNKASSKKSTIQMGQKLKTAFKVPPGRNLVSSFKVGSDPNRVRYVRTFKGHRDGVWHVDAAKSNLLCSTSADQTARIWCIETGVCFAQYVGHEGSVNCARFNLANNGNDDNILVVTASGDQSAHIWKAPTTFNQQQQQQQQQQEQQQPEQQQQTIAGCHHSSEDEKCSDKEEIIVDESETLLTIRQPLLKLTGHTCPVIAADWIANDNQIVTASWDRTANVFDAERGEIVNILSGHDLELNYCCAHPSQKLVVTASRDTTFRLWDFRESIHSVSVFQGHTESVTSAVFTGADKIVSGSDDRSVKVWDFRNMRTALTTIRMDSPVNRIAVSRTSNIIAIPTDNRQVRLYDLNGVRITRLPSTSRRGHHRMVCCCAWADDNSHCNLFSCGFDKQALLMQLQPVRPLAVNFVHFPHVMNVRVKLKLVLLTSALVSVNSDVLLDEATDVISSRYPSGVSIQVRPFWLQVQNSIYHKSTRYTYATFRHVLYEKEDLKNYLNGRLSFRKLEDAVLTHDKSPKFDFFFPKNGVKMWREYARMPSNTVFDHYSHSEYYFFFVNSMLGQKVRLADEKSVFDFQNTYLLKRIFHGNQPFKIPCYVRSRDRLANGQANQFYRMDWRTAVNKMRQGRRVVGQSIHDVIRSEFMFTDLIENNKLRLSTIHHFEQPGGSHLADGGGYYLFVHAEQQPLVMDRNEDRMQNGVFYCASDDREDPEVLIFVDYSTKIHTSADLTTENPPEKAEAVWLNLEKFIHWSPWSSCCSASPEGYLFREGHCAYRKLNLAEPLNVPGTPGMEELDYLLTTVEFRESGIPCTSAMFREQIYSRNWNRHLPVNDKIYVQSKHCEISELDLIECQKNPANDETGGEKSVQETVDTTSVQTETSAKRKTKRPNQSNCPLCKFPFKHEKVFVFEEMTVEFKPMDNLILYCGHNETASSRHVVQWFDENMKPIKGCLEHMDILVEGNELHIHAITDQAVFHCEVKKNLVGTVTLVPRDIIFVDPLWLGIGGAVAGIILIISCFGWMEKNPQSDDDGDDDEECDDLGRLQRPVERVKKYVAKQLGRNCRLEKP</sequence>
<keyword evidence="3" id="KW-0963">Cytoplasm</keyword>
<dbReference type="Gene3D" id="2.130.10.10">
    <property type="entry name" value="YVTN repeat-like/Quinoprotein amine dehydrogenase"/>
    <property type="match status" value="3"/>
</dbReference>
<dbReference type="GO" id="GO:0005634">
    <property type="term" value="C:nucleus"/>
    <property type="evidence" value="ECO:0007669"/>
    <property type="project" value="UniProtKB-SubCell"/>
</dbReference>
<reference evidence="10 11" key="1">
    <citation type="submission" date="2015-01" db="EMBL/GenBank/DDBJ databases">
        <title>Evolution of Trichinella species and genotypes.</title>
        <authorList>
            <person name="Korhonen P.K."/>
            <person name="Edoardo P."/>
            <person name="Giuseppe L.R."/>
            <person name="Gasser R.B."/>
        </authorList>
    </citation>
    <scope>NUCLEOTIDE SEQUENCE [LARGE SCALE GENOMIC DNA]</scope>
    <source>
        <strain evidence="10">ISS588</strain>
    </source>
</reference>
<comment type="subcellular location">
    <subcellularLocation>
        <location evidence="2">Cytoplasm</location>
    </subcellularLocation>
    <subcellularLocation>
        <location evidence="1">Nucleus</location>
    </subcellularLocation>
</comment>
<evidence type="ECO:0000256" key="7">
    <source>
        <dbReference type="ARBA" id="ARBA00040954"/>
    </source>
</evidence>
<dbReference type="GO" id="GO:0005737">
    <property type="term" value="C:cytoplasm"/>
    <property type="evidence" value="ECO:0007669"/>
    <property type="project" value="UniProtKB-SubCell"/>
</dbReference>
<dbReference type="PRINTS" id="PR00320">
    <property type="entry name" value="GPROTEINBRPT"/>
</dbReference>
<evidence type="ECO:0000256" key="1">
    <source>
        <dbReference type="ARBA" id="ARBA00004123"/>
    </source>
</evidence>
<evidence type="ECO:0000256" key="3">
    <source>
        <dbReference type="ARBA" id="ARBA00022490"/>
    </source>
</evidence>
<dbReference type="CDD" id="cd00200">
    <property type="entry name" value="WD40"/>
    <property type="match status" value="1"/>
</dbReference>
<evidence type="ECO:0000256" key="2">
    <source>
        <dbReference type="ARBA" id="ARBA00004496"/>
    </source>
</evidence>
<evidence type="ECO:0000256" key="9">
    <source>
        <dbReference type="SAM" id="Phobius"/>
    </source>
</evidence>
<evidence type="ECO:0000256" key="5">
    <source>
        <dbReference type="ARBA" id="ARBA00022737"/>
    </source>
</evidence>
<dbReference type="InterPro" id="IPR015943">
    <property type="entry name" value="WD40/YVTN_repeat-like_dom_sf"/>
</dbReference>
<dbReference type="SUPFAM" id="SSF50978">
    <property type="entry name" value="WD40 repeat-like"/>
    <property type="match status" value="1"/>
</dbReference>
<keyword evidence="9" id="KW-0812">Transmembrane</keyword>
<evidence type="ECO:0000256" key="6">
    <source>
        <dbReference type="ARBA" id="ARBA00023242"/>
    </source>
</evidence>
<gene>
    <name evidence="10" type="primary">WDR37</name>
    <name evidence="10" type="ORF">T4B_2890</name>
</gene>
<dbReference type="AlphaFoldDB" id="A0A0V1IK31"/>
<dbReference type="SMART" id="SM00320">
    <property type="entry name" value="WD40"/>
    <property type="match status" value="7"/>
</dbReference>
<feature type="transmembrane region" description="Helical" evidence="9">
    <location>
        <begin position="1143"/>
        <end position="1164"/>
    </location>
</feature>
<proteinExistence type="predicted"/>
<feature type="compositionally biased region" description="Basic and acidic residues" evidence="8">
    <location>
        <begin position="307"/>
        <end position="316"/>
    </location>
</feature>
<dbReference type="PANTHER" id="PTHR19855">
    <property type="entry name" value="WD40 REPEAT PROTEIN 12, 37"/>
    <property type="match status" value="1"/>
</dbReference>
<dbReference type="InterPro" id="IPR036322">
    <property type="entry name" value="WD40_repeat_dom_sf"/>
</dbReference>
<feature type="compositionally biased region" description="Polar residues" evidence="8">
    <location>
        <begin position="1011"/>
        <end position="1023"/>
    </location>
</feature>
<comment type="caution">
    <text evidence="10">The sequence shown here is derived from an EMBL/GenBank/DDBJ whole genome shotgun (WGS) entry which is preliminary data.</text>
</comment>
<protein>
    <recommendedName>
        <fullName evidence="7">WD repeat-containing protein 37</fullName>
    </recommendedName>
</protein>
<organism evidence="10 11">
    <name type="scientific">Trichinella pseudospiralis</name>
    <name type="common">Parasitic roundworm</name>
    <dbReference type="NCBI Taxonomy" id="6337"/>
    <lineage>
        <taxon>Eukaryota</taxon>
        <taxon>Metazoa</taxon>
        <taxon>Ecdysozoa</taxon>
        <taxon>Nematoda</taxon>
        <taxon>Enoplea</taxon>
        <taxon>Dorylaimia</taxon>
        <taxon>Trichinellida</taxon>
        <taxon>Trichinellidae</taxon>
        <taxon>Trichinella</taxon>
    </lineage>
</organism>
<dbReference type="InterPro" id="IPR020472">
    <property type="entry name" value="WD40_PAC1"/>
</dbReference>
<dbReference type="PANTHER" id="PTHR19855:SF12">
    <property type="entry name" value="WD REPEAT-CONTAINING PROTEIN 37"/>
    <property type="match status" value="1"/>
</dbReference>
<feature type="non-terminal residue" evidence="10">
    <location>
        <position position="1"/>
    </location>
</feature>
<keyword evidence="9" id="KW-1133">Transmembrane helix</keyword>
<feature type="compositionally biased region" description="Low complexity" evidence="8">
    <location>
        <begin position="281"/>
        <end position="300"/>
    </location>
</feature>
<evidence type="ECO:0000313" key="10">
    <source>
        <dbReference type="EMBL" id="KRZ23049.1"/>
    </source>
</evidence>
<feature type="region of interest" description="Disordered" evidence="8">
    <location>
        <begin position="278"/>
        <end position="316"/>
    </location>
</feature>